<keyword evidence="3" id="KW-1185">Reference proteome</keyword>
<dbReference type="PANTHER" id="PTHR31676">
    <property type="entry name" value="T31J12.3 PROTEIN-RELATED"/>
    <property type="match status" value="1"/>
</dbReference>
<reference evidence="2" key="2">
    <citation type="submission" date="2021-03" db="UniProtKB">
        <authorList>
            <consortium name="EnsemblPlants"/>
        </authorList>
    </citation>
    <scope>IDENTIFICATION</scope>
</reference>
<dbReference type="OMA" id="MIEFHVG"/>
<reference evidence="2" key="1">
    <citation type="journal article" date="2017" name="Nature">
        <title>The genome of Chenopodium quinoa.</title>
        <authorList>
            <person name="Jarvis D.E."/>
            <person name="Ho Y.S."/>
            <person name="Lightfoot D.J."/>
            <person name="Schmoeckel S.M."/>
            <person name="Li B."/>
            <person name="Borm T.J.A."/>
            <person name="Ohyanagi H."/>
            <person name="Mineta K."/>
            <person name="Michell C.T."/>
            <person name="Saber N."/>
            <person name="Kharbatia N.M."/>
            <person name="Rupper R.R."/>
            <person name="Sharp A.R."/>
            <person name="Dally N."/>
            <person name="Boughton B.A."/>
            <person name="Woo Y.H."/>
            <person name="Gao G."/>
            <person name="Schijlen E.G.W.M."/>
            <person name="Guo X."/>
            <person name="Momin A.A."/>
            <person name="Negrao S."/>
            <person name="Al-Babili S."/>
            <person name="Gehring C."/>
            <person name="Roessner U."/>
            <person name="Jung C."/>
            <person name="Murphy K."/>
            <person name="Arold S.T."/>
            <person name="Gojobori T."/>
            <person name="van der Linden C.G."/>
            <person name="van Loo E.N."/>
            <person name="Jellen E.N."/>
            <person name="Maughan P.J."/>
            <person name="Tester M."/>
        </authorList>
    </citation>
    <scope>NUCLEOTIDE SEQUENCE [LARGE SCALE GENOMIC DNA]</scope>
    <source>
        <strain evidence="2">cv. PI 614886</strain>
    </source>
</reference>
<dbReference type="KEGG" id="cqi:110737168"/>
<dbReference type="Proteomes" id="UP000596660">
    <property type="component" value="Unplaced"/>
</dbReference>
<dbReference type="EnsemblPlants" id="AUR62000020-RA">
    <property type="protein sequence ID" value="AUR62000020-RA:cds"/>
    <property type="gene ID" value="AUR62000020"/>
</dbReference>
<evidence type="ECO:0000256" key="1">
    <source>
        <dbReference type="SAM" id="SignalP"/>
    </source>
</evidence>
<dbReference type="AlphaFoldDB" id="A0A803KLW4"/>
<sequence length="179" mass="19934">MAALSWSPLPSISLLIILSLSSLCISNPDHPSNPINGSQDIHDILPEFNLPKGIIPDGVKSYTLSNQDGSFTVNMEHPCYVKFLDEQLVYYNKVIKGKLSYGKVSHVSGIQAKKLFIWVPVSGMEMDTDTGMVEFYVGAFSQKFPAQQFEAIPSCMKKEASSTSIIKSRSFWVNNYNFL</sequence>
<dbReference type="OrthoDB" id="622488at2759"/>
<dbReference type="InterPro" id="IPR007493">
    <property type="entry name" value="DUF538"/>
</dbReference>
<dbReference type="InterPro" id="IPR036758">
    <property type="entry name" value="At5g01610-like"/>
</dbReference>
<dbReference type="SUPFAM" id="SSF141562">
    <property type="entry name" value="At5g01610-like"/>
    <property type="match status" value="1"/>
</dbReference>
<dbReference type="PANTHER" id="PTHR31676:SF96">
    <property type="entry name" value="EXPRESSED PROTEIN"/>
    <property type="match status" value="1"/>
</dbReference>
<dbReference type="Gene3D" id="2.30.240.10">
    <property type="entry name" value="At5g01610-like"/>
    <property type="match status" value="1"/>
</dbReference>
<organism evidence="2 3">
    <name type="scientific">Chenopodium quinoa</name>
    <name type="common">Quinoa</name>
    <dbReference type="NCBI Taxonomy" id="63459"/>
    <lineage>
        <taxon>Eukaryota</taxon>
        <taxon>Viridiplantae</taxon>
        <taxon>Streptophyta</taxon>
        <taxon>Embryophyta</taxon>
        <taxon>Tracheophyta</taxon>
        <taxon>Spermatophyta</taxon>
        <taxon>Magnoliopsida</taxon>
        <taxon>eudicotyledons</taxon>
        <taxon>Gunneridae</taxon>
        <taxon>Pentapetalae</taxon>
        <taxon>Caryophyllales</taxon>
        <taxon>Chenopodiaceae</taxon>
        <taxon>Chenopodioideae</taxon>
        <taxon>Atripliceae</taxon>
        <taxon>Chenopodium</taxon>
    </lineage>
</organism>
<name>A0A803KLW4_CHEQI</name>
<feature type="chain" id="PRO_5030571303" description="DUF538 family protein" evidence="1">
    <location>
        <begin position="27"/>
        <end position="179"/>
    </location>
</feature>
<keyword evidence="1" id="KW-0732">Signal</keyword>
<dbReference type="GeneID" id="110737168"/>
<protein>
    <recommendedName>
        <fullName evidence="4">DUF538 family protein</fullName>
    </recommendedName>
</protein>
<evidence type="ECO:0000313" key="3">
    <source>
        <dbReference type="Proteomes" id="UP000596660"/>
    </source>
</evidence>
<dbReference type="RefSeq" id="XP_021773237.1">
    <property type="nucleotide sequence ID" value="XM_021917545.1"/>
</dbReference>
<gene>
    <name evidence="2" type="primary">LOC110737168</name>
</gene>
<dbReference type="Gramene" id="AUR62000020-RA">
    <property type="protein sequence ID" value="AUR62000020-RA:cds"/>
    <property type="gene ID" value="AUR62000020"/>
</dbReference>
<evidence type="ECO:0008006" key="4">
    <source>
        <dbReference type="Google" id="ProtNLM"/>
    </source>
</evidence>
<dbReference type="Pfam" id="PF04398">
    <property type="entry name" value="DUF538"/>
    <property type="match status" value="1"/>
</dbReference>
<feature type="signal peptide" evidence="1">
    <location>
        <begin position="1"/>
        <end position="26"/>
    </location>
</feature>
<proteinExistence type="predicted"/>
<accession>A0A803KLW4</accession>
<evidence type="ECO:0000313" key="2">
    <source>
        <dbReference type="EnsemblPlants" id="AUR62000020-RA:cds"/>
    </source>
</evidence>